<accession>E0VY01</accession>
<feature type="compositionally biased region" description="Polar residues" evidence="7">
    <location>
        <begin position="319"/>
        <end position="332"/>
    </location>
</feature>
<protein>
    <recommendedName>
        <fullName evidence="3">Serrate RNA effector molecule homolog</fullName>
    </recommendedName>
    <alternativeName>
        <fullName evidence="6">Arsenite-resistance protein 2 homolog</fullName>
    </alternativeName>
</protein>
<keyword evidence="12" id="KW-1185">Reference proteome</keyword>
<evidence type="ECO:0000256" key="1">
    <source>
        <dbReference type="ARBA" id="ARBA00004123"/>
    </source>
</evidence>
<dbReference type="OrthoDB" id="342064at2759"/>
<dbReference type="InterPro" id="IPR007042">
    <property type="entry name" value="SERRATE/Ars2_C"/>
</dbReference>
<feature type="compositionally biased region" description="Basic and acidic residues" evidence="7">
    <location>
        <begin position="65"/>
        <end position="81"/>
    </location>
</feature>
<dbReference type="Proteomes" id="UP000009046">
    <property type="component" value="Unassembled WGS sequence"/>
</dbReference>
<evidence type="ECO:0000256" key="5">
    <source>
        <dbReference type="ARBA" id="ARBA00023242"/>
    </source>
</evidence>
<dbReference type="CTD" id="8232977"/>
<dbReference type="EMBL" id="AAZO01006170">
    <property type="status" value="NOT_ANNOTATED_CDS"/>
    <property type="molecule type" value="Genomic_DNA"/>
</dbReference>
<feature type="compositionally biased region" description="Basic and acidic residues" evidence="7">
    <location>
        <begin position="350"/>
        <end position="372"/>
    </location>
</feature>
<dbReference type="EMBL" id="DS235842">
    <property type="protein sequence ID" value="EEB18257.1"/>
    <property type="molecule type" value="Genomic_DNA"/>
</dbReference>
<comment type="subcellular location">
    <subcellularLocation>
        <location evidence="1">Nucleus</location>
    </subcellularLocation>
</comment>
<feature type="domain" description="SERRATE/Ars2 N-terminal" evidence="9">
    <location>
        <begin position="146"/>
        <end position="255"/>
    </location>
</feature>
<feature type="compositionally biased region" description="Basic and acidic residues" evidence="7">
    <location>
        <begin position="397"/>
        <end position="412"/>
    </location>
</feature>
<dbReference type="PANTHER" id="PTHR13165:SF0">
    <property type="entry name" value="SERRATE RNA EFFECTOR MOLECULE HOMOLOG"/>
    <property type="match status" value="1"/>
</dbReference>
<feature type="region of interest" description="Disordered" evidence="7">
    <location>
        <begin position="810"/>
        <end position="844"/>
    </location>
</feature>
<dbReference type="GO" id="GO:0016604">
    <property type="term" value="C:nuclear body"/>
    <property type="evidence" value="ECO:0007669"/>
    <property type="project" value="TreeGrafter"/>
</dbReference>
<evidence type="ECO:0000259" key="9">
    <source>
        <dbReference type="Pfam" id="PF12066"/>
    </source>
</evidence>
<proteinExistence type="inferred from homology"/>
<feature type="compositionally biased region" description="Basic and acidic residues" evidence="7">
    <location>
        <begin position="294"/>
        <end position="306"/>
    </location>
</feature>
<dbReference type="AlphaFoldDB" id="E0VY01"/>
<dbReference type="GO" id="GO:0003676">
    <property type="term" value="F:nucleic acid binding"/>
    <property type="evidence" value="ECO:0007669"/>
    <property type="project" value="InterPro"/>
</dbReference>
<dbReference type="InterPro" id="IPR035979">
    <property type="entry name" value="RBD_domain_sf"/>
</dbReference>
<feature type="compositionally biased region" description="Acidic residues" evidence="7">
    <location>
        <begin position="334"/>
        <end position="349"/>
    </location>
</feature>
<evidence type="ECO:0000256" key="3">
    <source>
        <dbReference type="ARBA" id="ARBA00017364"/>
    </source>
</evidence>
<dbReference type="STRING" id="121224.E0VY01"/>
<evidence type="ECO:0000313" key="12">
    <source>
        <dbReference type="Proteomes" id="UP000009046"/>
    </source>
</evidence>
<dbReference type="FunCoup" id="E0VY01">
    <property type="interactions" value="2175"/>
</dbReference>
<dbReference type="GO" id="GO:0031053">
    <property type="term" value="P:primary miRNA processing"/>
    <property type="evidence" value="ECO:0007669"/>
    <property type="project" value="TreeGrafter"/>
</dbReference>
<reference evidence="11" key="3">
    <citation type="submission" date="2020-05" db="UniProtKB">
        <authorList>
            <consortium name="EnsemblMetazoa"/>
        </authorList>
    </citation>
    <scope>IDENTIFICATION</scope>
    <source>
        <strain evidence="11">USDA</strain>
    </source>
</reference>
<keyword evidence="4" id="KW-0943">RNA-mediated gene silencing</keyword>
<feature type="region of interest" description="Disordered" evidence="7">
    <location>
        <begin position="260"/>
        <end position="463"/>
    </location>
</feature>
<evidence type="ECO:0000313" key="11">
    <source>
        <dbReference type="EnsemblMetazoa" id="PHUM507110-PA"/>
    </source>
</evidence>
<dbReference type="EnsemblMetazoa" id="PHUM507110-RA">
    <property type="protein sequence ID" value="PHUM507110-PA"/>
    <property type="gene ID" value="PHUM507110"/>
</dbReference>
<keyword evidence="5" id="KW-0539">Nucleus</keyword>
<evidence type="ECO:0000256" key="4">
    <source>
        <dbReference type="ARBA" id="ARBA00023158"/>
    </source>
</evidence>
<reference evidence="10" key="2">
    <citation type="submission" date="2007-04" db="EMBL/GenBank/DDBJ databases">
        <title>The genome of the human body louse.</title>
        <authorList>
            <consortium name="The Human Body Louse Genome Consortium"/>
            <person name="Kirkness E."/>
            <person name="Walenz B."/>
            <person name="Hass B."/>
            <person name="Bruggner R."/>
            <person name="Strausberg R."/>
        </authorList>
    </citation>
    <scope>NUCLEOTIDE SEQUENCE</scope>
    <source>
        <strain evidence="10">USDA</strain>
    </source>
</reference>
<evidence type="ECO:0000256" key="7">
    <source>
        <dbReference type="SAM" id="MobiDB-lite"/>
    </source>
</evidence>
<sequence length="898" mass="103607">MGDSDDEYDRKRRDKFRGERTESYSRDSRRGSSSDSRRDEWNERWANGILSESPIGSGRQVSRSTRGEYREYRGGSTRERYSPAPPVKRYKADGWDDRRYAGADYAPYGGPWGHEYGASERYANAHPREPAPTGGLETQPAMMSFKAFLQSQDDTITDEEAMTKYNEYKLEFKRQQLNEFFVAHKDEEWFKIKYHPEESVKRKEEQLAALKNRVAIFNEFLEKGLIDSVRLDGDQSEALIRLMDCVVVRLEGGNEMDLKALETPETAPAPQNKVKEVEPVPEEKPFVLEESDDEKEKKKDNDDNKPIEPMQIDIDQEQVELQNQAKEFSKQNVQEEEEEEEEEEDEETTDNNKGEKPVTTEEKRNKRKREYDFESGSESEEENNKPIKNEPPPPGEEADKSGNGESKKKNEFDSEGEGESESQNNRQENSEPDKDEKSEDKEESVVDKEEKEERENELMEVENRRRDLHKTSSIFLRNLAPTITKAEVEGMCKRYPGFLRVALAEPQAERRWFRRGWVTFERHVNIKEICWNLNNIRLRDCELGAIVNKDLTRRVRTVNGITSHKQVVRHDIKLAAKMTHTLDARNNLWTEPSENGLEGGEAAQSFGLVSNNPVLRNITDYLIEEASAEEEELLGTTQAEDGGQTEDACTIERDDSLIKVLDRLLLYLRVVYSVDYYNHCEYPQEDEMPNRCGLIHARGLAPTTKVSQQEILDYCKQFETKISTLVTPNQVLSPPELAKLGAKDPDKEVEKFIQANTQELSKDKWLCPLSGKKFKGPDFVRKHIQNKHAEKVQEVVKEVEYFNNYLMDPKRPQLAEHPGNKAPVRREPEPFNPPTQGPPSYAPHYAPYGYPPRGGFYGYSMRGMRGAFRGRGGPPAQDFRQVIHYRDLDAPREAEEFI</sequence>
<dbReference type="PANTHER" id="PTHR13165">
    <property type="entry name" value="ARSENITE-RESISTANCE PROTEIN 2"/>
    <property type="match status" value="1"/>
</dbReference>
<dbReference type="RefSeq" id="XP_002430995.1">
    <property type="nucleotide sequence ID" value="XM_002430950.1"/>
</dbReference>
<dbReference type="SUPFAM" id="SSF54928">
    <property type="entry name" value="RNA-binding domain, RBD"/>
    <property type="match status" value="1"/>
</dbReference>
<dbReference type="GeneID" id="8232977"/>
<dbReference type="InParanoid" id="E0VY01"/>
<dbReference type="Pfam" id="PF04959">
    <property type="entry name" value="ARS2"/>
    <property type="match status" value="1"/>
</dbReference>
<evidence type="ECO:0000313" key="10">
    <source>
        <dbReference type="EMBL" id="EEB18257.1"/>
    </source>
</evidence>
<dbReference type="VEuPathDB" id="VectorBase:PHUM507110"/>
<feature type="compositionally biased region" description="Basic and acidic residues" evidence="7">
    <location>
        <begin position="273"/>
        <end position="287"/>
    </location>
</feature>
<dbReference type="InterPro" id="IPR039727">
    <property type="entry name" value="SE/Ars2"/>
</dbReference>
<evidence type="ECO:0000256" key="6">
    <source>
        <dbReference type="ARBA" id="ARBA00030701"/>
    </source>
</evidence>
<dbReference type="HOGENOM" id="CLU_008560_0_0_1"/>
<dbReference type="InterPro" id="IPR021933">
    <property type="entry name" value="SERRATE/Ars2_N"/>
</dbReference>
<organism>
    <name type="scientific">Pediculus humanus subsp. corporis</name>
    <name type="common">Body louse</name>
    <dbReference type="NCBI Taxonomy" id="121224"/>
    <lineage>
        <taxon>Eukaryota</taxon>
        <taxon>Metazoa</taxon>
        <taxon>Ecdysozoa</taxon>
        <taxon>Arthropoda</taxon>
        <taxon>Hexapoda</taxon>
        <taxon>Insecta</taxon>
        <taxon>Pterygota</taxon>
        <taxon>Neoptera</taxon>
        <taxon>Paraneoptera</taxon>
        <taxon>Psocodea</taxon>
        <taxon>Troctomorpha</taxon>
        <taxon>Phthiraptera</taxon>
        <taxon>Anoplura</taxon>
        <taxon>Pediculidae</taxon>
        <taxon>Pediculus</taxon>
    </lineage>
</organism>
<feature type="compositionally biased region" description="Basic and acidic residues" evidence="7">
    <location>
        <begin position="8"/>
        <end position="43"/>
    </location>
</feature>
<dbReference type="eggNOG" id="KOG2295">
    <property type="taxonomic scope" value="Eukaryota"/>
</dbReference>
<dbReference type="KEGG" id="phu:Phum_PHUM507110"/>
<gene>
    <name evidence="11" type="primary">8232977</name>
    <name evidence="10" type="ORF">Phum_PHUM507110</name>
</gene>
<comment type="similarity">
    <text evidence="2">Belongs to the ARS2 family.</text>
</comment>
<dbReference type="OMA" id="FEDKIMQ"/>
<feature type="compositionally biased region" description="Pro residues" evidence="7">
    <location>
        <begin position="830"/>
        <end position="841"/>
    </location>
</feature>
<feature type="domain" description="SERRATE/Ars2 C-terminal" evidence="8">
    <location>
        <begin position="698"/>
        <end position="875"/>
    </location>
</feature>
<feature type="compositionally biased region" description="Basic and acidic residues" evidence="7">
    <location>
        <begin position="428"/>
        <end position="463"/>
    </location>
</feature>
<evidence type="ECO:0000259" key="8">
    <source>
        <dbReference type="Pfam" id="PF04959"/>
    </source>
</evidence>
<name>E0VY01_PEDHC</name>
<dbReference type="InterPro" id="IPR012677">
    <property type="entry name" value="Nucleotide-bd_a/b_plait_sf"/>
</dbReference>
<evidence type="ECO:0000256" key="2">
    <source>
        <dbReference type="ARBA" id="ARBA00005407"/>
    </source>
</evidence>
<dbReference type="Pfam" id="PF12066">
    <property type="entry name" value="SERRATE_Ars2_N"/>
    <property type="match status" value="1"/>
</dbReference>
<reference evidence="10" key="1">
    <citation type="submission" date="2007-04" db="EMBL/GenBank/DDBJ databases">
        <title>Annotation of Pediculus humanus corporis strain USDA.</title>
        <authorList>
            <person name="Kirkness E."/>
            <person name="Hannick L."/>
            <person name="Hass B."/>
            <person name="Bruggner R."/>
            <person name="Lawson D."/>
            <person name="Bidwell S."/>
            <person name="Joardar V."/>
            <person name="Caler E."/>
            <person name="Walenz B."/>
            <person name="Inman J."/>
            <person name="Schobel S."/>
            <person name="Galinsky K."/>
            <person name="Amedeo P."/>
            <person name="Strausberg R."/>
        </authorList>
    </citation>
    <scope>NUCLEOTIDE SEQUENCE</scope>
    <source>
        <strain evidence="10">USDA</strain>
    </source>
</reference>
<feature type="region of interest" description="Disordered" evidence="7">
    <location>
        <begin position="1"/>
        <end position="85"/>
    </location>
</feature>
<dbReference type="Gene3D" id="3.30.70.330">
    <property type="match status" value="1"/>
</dbReference>